<evidence type="ECO:0000256" key="4">
    <source>
        <dbReference type="ARBA" id="ARBA00022679"/>
    </source>
</evidence>
<evidence type="ECO:0000256" key="10">
    <source>
        <dbReference type="ARBA" id="ARBA00023125"/>
    </source>
</evidence>
<keyword evidence="13" id="KW-0812">Transmembrane</keyword>
<dbReference type="Gene3D" id="1.10.287.130">
    <property type="match status" value="1"/>
</dbReference>
<dbReference type="RefSeq" id="WP_008512572.1">
    <property type="nucleotide sequence ID" value="NZ_CM001403.1"/>
</dbReference>
<evidence type="ECO:0000256" key="11">
    <source>
        <dbReference type="ARBA" id="ARBA00023163"/>
    </source>
</evidence>
<dbReference type="Gene3D" id="3.30.565.10">
    <property type="entry name" value="Histidine kinase-like ATPase, C-terminal domain"/>
    <property type="match status" value="1"/>
</dbReference>
<dbReference type="GO" id="GO:0043565">
    <property type="term" value="F:sequence-specific DNA binding"/>
    <property type="evidence" value="ECO:0007669"/>
    <property type="project" value="InterPro"/>
</dbReference>
<dbReference type="SUPFAM" id="SSF47384">
    <property type="entry name" value="Homodimeric domain of signal transducing histidine kinase"/>
    <property type="match status" value="1"/>
</dbReference>
<feature type="modified residue" description="4-aspartylphosphate" evidence="12">
    <location>
        <position position="713"/>
    </location>
</feature>
<proteinExistence type="predicted"/>
<name>H1YCI9_9SPHI</name>
<dbReference type="Pfam" id="PF12833">
    <property type="entry name" value="HTH_18"/>
    <property type="match status" value="1"/>
</dbReference>
<dbReference type="CDD" id="cd06308">
    <property type="entry name" value="PBP1_sensor_kinase-like"/>
    <property type="match status" value="1"/>
</dbReference>
<dbReference type="PROSITE" id="PS00041">
    <property type="entry name" value="HTH_ARAC_FAMILY_1"/>
    <property type="match status" value="1"/>
</dbReference>
<dbReference type="CDD" id="cd17574">
    <property type="entry name" value="REC_OmpR"/>
    <property type="match status" value="1"/>
</dbReference>
<evidence type="ECO:0000259" key="16">
    <source>
        <dbReference type="PROSITE" id="PS50110"/>
    </source>
</evidence>
<comment type="catalytic activity">
    <reaction evidence="1">
        <text>ATP + protein L-histidine = ADP + protein N-phospho-L-histidine.</text>
        <dbReference type="EC" id="2.7.13.3"/>
    </reaction>
</comment>
<keyword evidence="6" id="KW-0418">Kinase</keyword>
<dbReference type="Pfam" id="PF02518">
    <property type="entry name" value="HATPase_c"/>
    <property type="match status" value="1"/>
</dbReference>
<feature type="domain" description="Response regulatory" evidence="16">
    <location>
        <begin position="665"/>
        <end position="780"/>
    </location>
</feature>
<dbReference type="CDD" id="cd00082">
    <property type="entry name" value="HisKA"/>
    <property type="match status" value="1"/>
</dbReference>
<dbReference type="SMART" id="SM00387">
    <property type="entry name" value="HATPase_c"/>
    <property type="match status" value="1"/>
</dbReference>
<evidence type="ECO:0000256" key="5">
    <source>
        <dbReference type="ARBA" id="ARBA00022741"/>
    </source>
</evidence>
<evidence type="ECO:0000256" key="2">
    <source>
        <dbReference type="ARBA" id="ARBA00012438"/>
    </source>
</evidence>
<evidence type="ECO:0000256" key="1">
    <source>
        <dbReference type="ARBA" id="ARBA00000085"/>
    </source>
</evidence>
<dbReference type="SMART" id="SM00342">
    <property type="entry name" value="HTH_ARAC"/>
    <property type="match status" value="1"/>
</dbReference>
<dbReference type="FunFam" id="3.30.565.10:FF:000037">
    <property type="entry name" value="Hybrid sensor histidine kinase/response regulator"/>
    <property type="match status" value="1"/>
</dbReference>
<keyword evidence="9" id="KW-0805">Transcription regulation</keyword>
<evidence type="ECO:0000313" key="18">
    <source>
        <dbReference type="Proteomes" id="UP000002774"/>
    </source>
</evidence>
<dbReference type="SUPFAM" id="SSF55874">
    <property type="entry name" value="ATPase domain of HSP90 chaperone/DNA topoisomerase II/histidine kinase"/>
    <property type="match status" value="1"/>
</dbReference>
<dbReference type="InterPro" id="IPR001789">
    <property type="entry name" value="Sig_transdc_resp-reg_receiver"/>
</dbReference>
<dbReference type="SMART" id="SM00388">
    <property type="entry name" value="HisKA"/>
    <property type="match status" value="1"/>
</dbReference>
<dbReference type="InterPro" id="IPR018060">
    <property type="entry name" value="HTH_AraC"/>
</dbReference>
<dbReference type="PANTHER" id="PTHR43547">
    <property type="entry name" value="TWO-COMPONENT HISTIDINE KINASE"/>
    <property type="match status" value="1"/>
</dbReference>
<evidence type="ECO:0000256" key="8">
    <source>
        <dbReference type="ARBA" id="ARBA00023012"/>
    </source>
</evidence>
<dbReference type="InterPro" id="IPR009057">
    <property type="entry name" value="Homeodomain-like_sf"/>
</dbReference>
<dbReference type="EMBL" id="CM001403">
    <property type="protein sequence ID" value="EHQ30667.1"/>
    <property type="molecule type" value="Genomic_DNA"/>
</dbReference>
<keyword evidence="10" id="KW-0238">DNA-binding</keyword>
<evidence type="ECO:0000256" key="6">
    <source>
        <dbReference type="ARBA" id="ARBA00022777"/>
    </source>
</evidence>
<keyword evidence="7" id="KW-0067">ATP-binding</keyword>
<dbReference type="HOGENOM" id="CLU_000445_28_7_10"/>
<dbReference type="Pfam" id="PF13407">
    <property type="entry name" value="Peripla_BP_4"/>
    <property type="match status" value="1"/>
</dbReference>
<dbReference type="EC" id="2.7.13.3" evidence="2"/>
<dbReference type="STRING" id="714943.Mucpa_6616"/>
<dbReference type="Pfam" id="PF00072">
    <property type="entry name" value="Response_reg"/>
    <property type="match status" value="1"/>
</dbReference>
<dbReference type="Proteomes" id="UP000002774">
    <property type="component" value="Chromosome"/>
</dbReference>
<dbReference type="InterPro" id="IPR004358">
    <property type="entry name" value="Sig_transdc_His_kin-like_C"/>
</dbReference>
<keyword evidence="3 12" id="KW-0597">Phosphoprotein</keyword>
<feature type="transmembrane region" description="Helical" evidence="13">
    <location>
        <begin position="336"/>
        <end position="360"/>
    </location>
</feature>
<dbReference type="InterPro" id="IPR036097">
    <property type="entry name" value="HisK_dim/P_sf"/>
</dbReference>
<gene>
    <name evidence="17" type="ORF">Mucpa_6616</name>
</gene>
<evidence type="ECO:0000256" key="3">
    <source>
        <dbReference type="ARBA" id="ARBA00022553"/>
    </source>
</evidence>
<evidence type="ECO:0000259" key="14">
    <source>
        <dbReference type="PROSITE" id="PS01124"/>
    </source>
</evidence>
<dbReference type="PROSITE" id="PS50109">
    <property type="entry name" value="HIS_KIN"/>
    <property type="match status" value="1"/>
</dbReference>
<dbReference type="PROSITE" id="PS50110">
    <property type="entry name" value="RESPONSE_REGULATORY"/>
    <property type="match status" value="1"/>
</dbReference>
<dbReference type="SMART" id="SM00448">
    <property type="entry name" value="REC"/>
    <property type="match status" value="1"/>
</dbReference>
<sequence>MACVLLAAVLFFTAGCSHHTEDKEYVIGFSQCIGSDLWRKTMLDEVKMELSLHPGGRLIYADADGNSKVQIKQVRKMLDDKIDILIISPNEAQPLTSVVEEAYNKGIPVIVIDRKTSSDLYTAYVGADNYQIGRMAGQYLASSLKGKGNLIEIMGLPGSSPTIERHRGFNDAIKKFPGIHIIGQAYGDWLKENAESGLKKIAPVLHQTNAVFAHNDVMASGAREVIEKLHFDPNIKVVGIDALPGNGGGLQMVASGKLNASMVYPTGGKEAIVTAFNILNKHSFSKENILQSLVIDSSNVQLMKLQWNKVSSQQADIERQQALLKEQKEVYDNQQLVLNVTVITLVLAVVFGGLAFYSLLENRKINKSLEHKNLEILKQRNQLIEMSAKAEVATEAKLNFFTNISHEFRTPLTLILSPLEDLIQQEKIKTIAGKNLKLIHKNVYRLLRLVNQLIEYRKIEYEKLQISASPNNLYEFVKDVIDSFRHNASKRNIDLRLISEEQQIEAWFDENMLDKVLFNLLSNALKFTNDNGRIHIRLEQNSDRIFISVQDNGIGISEEEARHVFDHFYQADTNSTKGSGLGLSLSKELMLLHHGDIEVNSKKWQGTTFRVTLLKGKNHFRPEEIRRKERTEEELYERARVYTADLDEPADIKPVDAFGAIKEHTLLIVEDNSDLLRYLHDKFSDSVEVVTSSNGTEGLGAAYEQVPDLIISDVVLPGMSGRELAQKLKSDIRTSHIPIILLTAKGSVEQQITGMESMADAYMVKPFNFDYLMASVKNLIGNRVLLKSHYTSDISITGKLPVSKSLDKKFVNDFAGIVEQNLANENFSVDDICKAIGVSRVQVYRKVKALLGCSITDYILNRRLKKAKYILINENYSISEITYMVGFSTPNYFATVFKAKYGCTPSEFKRNQAC</sequence>
<dbReference type="eggNOG" id="COG2205">
    <property type="taxonomic scope" value="Bacteria"/>
</dbReference>
<dbReference type="Pfam" id="PF00512">
    <property type="entry name" value="HisKA"/>
    <property type="match status" value="1"/>
</dbReference>
<feature type="domain" description="Histidine kinase" evidence="15">
    <location>
        <begin position="403"/>
        <end position="617"/>
    </location>
</feature>
<dbReference type="SUPFAM" id="SSF53822">
    <property type="entry name" value="Periplasmic binding protein-like I"/>
    <property type="match status" value="1"/>
</dbReference>
<dbReference type="AlphaFoldDB" id="H1YCI9"/>
<dbReference type="PRINTS" id="PR00344">
    <property type="entry name" value="BCTRLSENSOR"/>
</dbReference>
<evidence type="ECO:0000259" key="15">
    <source>
        <dbReference type="PROSITE" id="PS50109"/>
    </source>
</evidence>
<dbReference type="GO" id="GO:0003700">
    <property type="term" value="F:DNA-binding transcription factor activity"/>
    <property type="evidence" value="ECO:0007669"/>
    <property type="project" value="InterPro"/>
</dbReference>
<dbReference type="SUPFAM" id="SSF46689">
    <property type="entry name" value="Homeodomain-like"/>
    <property type="match status" value="1"/>
</dbReference>
<dbReference type="PROSITE" id="PS01124">
    <property type="entry name" value="HTH_ARAC_FAMILY_2"/>
    <property type="match status" value="1"/>
</dbReference>
<dbReference type="InterPro" id="IPR005467">
    <property type="entry name" value="His_kinase_dom"/>
</dbReference>
<organism evidence="17 18">
    <name type="scientific">Mucilaginibacter paludis DSM 18603</name>
    <dbReference type="NCBI Taxonomy" id="714943"/>
    <lineage>
        <taxon>Bacteria</taxon>
        <taxon>Pseudomonadati</taxon>
        <taxon>Bacteroidota</taxon>
        <taxon>Sphingobacteriia</taxon>
        <taxon>Sphingobacteriales</taxon>
        <taxon>Sphingobacteriaceae</taxon>
        <taxon>Mucilaginibacter</taxon>
    </lineage>
</organism>
<evidence type="ECO:0000256" key="7">
    <source>
        <dbReference type="ARBA" id="ARBA00022840"/>
    </source>
</evidence>
<dbReference type="SUPFAM" id="SSF52172">
    <property type="entry name" value="CheY-like"/>
    <property type="match status" value="1"/>
</dbReference>
<dbReference type="Gene3D" id="1.10.10.60">
    <property type="entry name" value="Homeodomain-like"/>
    <property type="match status" value="2"/>
</dbReference>
<evidence type="ECO:0000256" key="9">
    <source>
        <dbReference type="ARBA" id="ARBA00023015"/>
    </source>
</evidence>
<keyword evidence="5" id="KW-0547">Nucleotide-binding</keyword>
<dbReference type="GO" id="GO:0005524">
    <property type="term" value="F:ATP binding"/>
    <property type="evidence" value="ECO:0007669"/>
    <property type="project" value="UniProtKB-KW"/>
</dbReference>
<keyword evidence="13" id="KW-0472">Membrane</keyword>
<dbReference type="PANTHER" id="PTHR43547:SF2">
    <property type="entry name" value="HYBRID SIGNAL TRANSDUCTION HISTIDINE KINASE C"/>
    <property type="match status" value="1"/>
</dbReference>
<feature type="domain" description="HTH araC/xylS-type" evidence="14">
    <location>
        <begin position="812"/>
        <end position="911"/>
    </location>
</feature>
<dbReference type="eggNOG" id="COG1879">
    <property type="taxonomic scope" value="Bacteria"/>
</dbReference>
<keyword evidence="13" id="KW-1133">Transmembrane helix</keyword>
<keyword evidence="18" id="KW-1185">Reference proteome</keyword>
<accession>H1YCI9</accession>
<evidence type="ECO:0000256" key="12">
    <source>
        <dbReference type="PROSITE-ProRule" id="PRU00169"/>
    </source>
</evidence>
<dbReference type="InterPro" id="IPR018062">
    <property type="entry name" value="HTH_AraC-typ_CS"/>
</dbReference>
<dbReference type="InterPro" id="IPR011006">
    <property type="entry name" value="CheY-like_superfamily"/>
</dbReference>
<evidence type="ECO:0000313" key="17">
    <source>
        <dbReference type="EMBL" id="EHQ30667.1"/>
    </source>
</evidence>
<keyword evidence="8" id="KW-0902">Two-component regulatory system</keyword>
<keyword evidence="11" id="KW-0804">Transcription</keyword>
<dbReference type="eggNOG" id="COG0745">
    <property type="taxonomic scope" value="Bacteria"/>
</dbReference>
<protein>
    <recommendedName>
        <fullName evidence="2">histidine kinase</fullName>
        <ecNumber evidence="2">2.7.13.3</ecNumber>
    </recommendedName>
</protein>
<reference evidence="17" key="1">
    <citation type="submission" date="2011-09" db="EMBL/GenBank/DDBJ databases">
        <title>The permanent draft genome of Mucilaginibacter paludis DSM 18603.</title>
        <authorList>
            <consortium name="US DOE Joint Genome Institute (JGI-PGF)"/>
            <person name="Lucas S."/>
            <person name="Han J."/>
            <person name="Lapidus A."/>
            <person name="Bruce D."/>
            <person name="Goodwin L."/>
            <person name="Pitluck S."/>
            <person name="Peters L."/>
            <person name="Kyrpides N."/>
            <person name="Mavromatis K."/>
            <person name="Ivanova N."/>
            <person name="Mikhailova N."/>
            <person name="Held B."/>
            <person name="Detter J.C."/>
            <person name="Tapia R."/>
            <person name="Han C."/>
            <person name="Land M."/>
            <person name="Hauser L."/>
            <person name="Markowitz V."/>
            <person name="Cheng J.-F."/>
            <person name="Hugenholtz P."/>
            <person name="Woyke T."/>
            <person name="Wu D."/>
            <person name="Tindall B."/>
            <person name="Brambilla E."/>
            <person name="Klenk H.-P."/>
            <person name="Eisen J.A."/>
        </authorList>
    </citation>
    <scope>NUCLEOTIDE SEQUENCE [LARGE SCALE GENOMIC DNA]</scope>
    <source>
        <strain evidence="17">DSM 18603</strain>
    </source>
</reference>
<dbReference type="InterPro" id="IPR025997">
    <property type="entry name" value="SBP_2_dom"/>
</dbReference>
<dbReference type="InterPro" id="IPR003594">
    <property type="entry name" value="HATPase_dom"/>
</dbReference>
<dbReference type="FunFam" id="1.10.287.130:FF:000045">
    <property type="entry name" value="Two-component system sensor histidine kinase/response regulator"/>
    <property type="match status" value="1"/>
</dbReference>
<dbReference type="InterPro" id="IPR036890">
    <property type="entry name" value="HATPase_C_sf"/>
</dbReference>
<dbReference type="Gene3D" id="3.40.50.2300">
    <property type="match status" value="3"/>
</dbReference>
<evidence type="ECO:0000256" key="13">
    <source>
        <dbReference type="SAM" id="Phobius"/>
    </source>
</evidence>
<dbReference type="CDD" id="cd00075">
    <property type="entry name" value="HATPase"/>
    <property type="match status" value="1"/>
</dbReference>
<dbReference type="InterPro" id="IPR003661">
    <property type="entry name" value="HisK_dim/P_dom"/>
</dbReference>
<keyword evidence="4" id="KW-0808">Transferase</keyword>
<dbReference type="GO" id="GO:0000155">
    <property type="term" value="F:phosphorelay sensor kinase activity"/>
    <property type="evidence" value="ECO:0007669"/>
    <property type="project" value="InterPro"/>
</dbReference>
<dbReference type="InterPro" id="IPR028082">
    <property type="entry name" value="Peripla_BP_I"/>
</dbReference>